<comment type="caution">
    <text evidence="6">The sequence shown here is derived from an EMBL/GenBank/DDBJ whole genome shotgun (WGS) entry which is preliminary data.</text>
</comment>
<dbReference type="SMART" id="SM00575">
    <property type="entry name" value="ZnF_PMZ"/>
    <property type="match status" value="1"/>
</dbReference>
<dbReference type="Proteomes" id="UP001371456">
    <property type="component" value="Unassembled WGS sequence"/>
</dbReference>
<keyword evidence="2 4" id="KW-0863">Zinc-finger</keyword>
<evidence type="ECO:0000256" key="1">
    <source>
        <dbReference type="ARBA" id="ARBA00022723"/>
    </source>
</evidence>
<evidence type="ECO:0000313" key="6">
    <source>
        <dbReference type="EMBL" id="KAK6773579.1"/>
    </source>
</evidence>
<sequence>MENVIEDDNQFTVFGAGVTAYVDLLEKSCSCREYDLIKIPCAHAMIAL</sequence>
<evidence type="ECO:0000256" key="2">
    <source>
        <dbReference type="ARBA" id="ARBA00022771"/>
    </source>
</evidence>
<evidence type="ECO:0000256" key="4">
    <source>
        <dbReference type="PROSITE-ProRule" id="PRU00325"/>
    </source>
</evidence>
<accession>A0AAN8SPG6</accession>
<dbReference type="GO" id="GO:0008270">
    <property type="term" value="F:zinc ion binding"/>
    <property type="evidence" value="ECO:0007669"/>
    <property type="project" value="UniProtKB-KW"/>
</dbReference>
<evidence type="ECO:0000313" key="7">
    <source>
        <dbReference type="Proteomes" id="UP001371456"/>
    </source>
</evidence>
<protein>
    <recommendedName>
        <fullName evidence="5">SWIM-type domain-containing protein</fullName>
    </recommendedName>
</protein>
<proteinExistence type="predicted"/>
<keyword evidence="7" id="KW-1185">Reference proteome</keyword>
<keyword evidence="1" id="KW-0479">Metal-binding</keyword>
<evidence type="ECO:0000256" key="3">
    <source>
        <dbReference type="ARBA" id="ARBA00022833"/>
    </source>
</evidence>
<evidence type="ECO:0000259" key="5">
    <source>
        <dbReference type="PROSITE" id="PS50966"/>
    </source>
</evidence>
<dbReference type="PROSITE" id="PS50966">
    <property type="entry name" value="ZF_SWIM"/>
    <property type="match status" value="1"/>
</dbReference>
<organism evidence="6 7">
    <name type="scientific">Solanum bulbocastanum</name>
    <name type="common">Wild potato</name>
    <dbReference type="NCBI Taxonomy" id="147425"/>
    <lineage>
        <taxon>Eukaryota</taxon>
        <taxon>Viridiplantae</taxon>
        <taxon>Streptophyta</taxon>
        <taxon>Embryophyta</taxon>
        <taxon>Tracheophyta</taxon>
        <taxon>Spermatophyta</taxon>
        <taxon>Magnoliopsida</taxon>
        <taxon>eudicotyledons</taxon>
        <taxon>Gunneridae</taxon>
        <taxon>Pentapetalae</taxon>
        <taxon>asterids</taxon>
        <taxon>lamiids</taxon>
        <taxon>Solanales</taxon>
        <taxon>Solanaceae</taxon>
        <taxon>Solanoideae</taxon>
        <taxon>Solaneae</taxon>
        <taxon>Solanum</taxon>
    </lineage>
</organism>
<dbReference type="Pfam" id="PF04434">
    <property type="entry name" value="SWIM"/>
    <property type="match status" value="1"/>
</dbReference>
<dbReference type="InterPro" id="IPR007527">
    <property type="entry name" value="Znf_SWIM"/>
</dbReference>
<dbReference type="InterPro" id="IPR006564">
    <property type="entry name" value="Znf_PMZ"/>
</dbReference>
<keyword evidence="3" id="KW-0862">Zinc</keyword>
<dbReference type="EMBL" id="JBANQN010000012">
    <property type="protein sequence ID" value="KAK6773579.1"/>
    <property type="molecule type" value="Genomic_DNA"/>
</dbReference>
<dbReference type="AlphaFoldDB" id="A0AAN8SPG6"/>
<gene>
    <name evidence="6" type="ORF">RDI58_028817</name>
</gene>
<reference evidence="6 7" key="1">
    <citation type="submission" date="2024-02" db="EMBL/GenBank/DDBJ databases">
        <title>de novo genome assembly of Solanum bulbocastanum strain 11H21.</title>
        <authorList>
            <person name="Hosaka A.J."/>
        </authorList>
    </citation>
    <scope>NUCLEOTIDE SEQUENCE [LARGE SCALE GENOMIC DNA]</scope>
    <source>
        <tissue evidence="6">Young leaves</tissue>
    </source>
</reference>
<name>A0AAN8SPG6_SOLBU</name>
<feature type="domain" description="SWIM-type" evidence="5">
    <location>
        <begin position="14"/>
        <end position="48"/>
    </location>
</feature>